<protein>
    <recommendedName>
        <fullName evidence="11">Rod shape-determining protein MreD</fullName>
    </recommendedName>
</protein>
<evidence type="ECO:0000256" key="5">
    <source>
        <dbReference type="ARBA" id="ARBA00022960"/>
    </source>
</evidence>
<reference evidence="10" key="1">
    <citation type="journal article" date="2019" name="Int. J. Syst. Evol. Microbiol.">
        <title>The Global Catalogue of Microorganisms (GCM) 10K type strain sequencing project: providing services to taxonomists for standard genome sequencing and annotation.</title>
        <authorList>
            <consortium name="The Broad Institute Genomics Platform"/>
            <consortium name="The Broad Institute Genome Sequencing Center for Infectious Disease"/>
            <person name="Wu L."/>
            <person name="Ma J."/>
        </authorList>
    </citation>
    <scope>NUCLEOTIDE SEQUENCE [LARGE SCALE GENOMIC DNA]</scope>
    <source>
        <strain evidence="10">CGMCC 1.10106</strain>
    </source>
</reference>
<evidence type="ECO:0000256" key="7">
    <source>
        <dbReference type="ARBA" id="ARBA00023136"/>
    </source>
</evidence>
<comment type="subcellular location">
    <subcellularLocation>
        <location evidence="1">Cell membrane</location>
        <topology evidence="1">Multi-pass membrane protein</topology>
    </subcellularLocation>
</comment>
<dbReference type="InterPro" id="IPR007227">
    <property type="entry name" value="Cell_shape_determining_MreD"/>
</dbReference>
<comment type="similarity">
    <text evidence="2">Belongs to the MreD family.</text>
</comment>
<evidence type="ECO:0000313" key="10">
    <source>
        <dbReference type="Proteomes" id="UP000618591"/>
    </source>
</evidence>
<gene>
    <name evidence="9" type="ORF">GCM10011395_23580</name>
</gene>
<dbReference type="Pfam" id="PF04093">
    <property type="entry name" value="MreD"/>
    <property type="match status" value="1"/>
</dbReference>
<evidence type="ECO:0000256" key="6">
    <source>
        <dbReference type="ARBA" id="ARBA00022989"/>
    </source>
</evidence>
<feature type="transmembrane region" description="Helical" evidence="8">
    <location>
        <begin position="141"/>
        <end position="163"/>
    </location>
</feature>
<evidence type="ECO:0000256" key="8">
    <source>
        <dbReference type="SAM" id="Phobius"/>
    </source>
</evidence>
<dbReference type="EMBL" id="BMDW01000014">
    <property type="protein sequence ID" value="GGA52546.1"/>
    <property type="molecule type" value="Genomic_DNA"/>
</dbReference>
<keyword evidence="4 8" id="KW-0812">Transmembrane</keyword>
<dbReference type="Proteomes" id="UP000618591">
    <property type="component" value="Unassembled WGS sequence"/>
</dbReference>
<sequence>MRAVRGPFDEAPDRSFARFVPTLSVMAGSALTLWPLIASVQILPPFGLLMLLGWRLTRSESLRVWAPLPLGLFDDLVSGQPLGSAMLFWTLCFFMIDLIDQRVVYRTFWQDWLVAAGSIGFCLILGRLVATPIDAHVDTVLLLQIAISVLLFPLAARLCAMLAGDEEEA</sequence>
<keyword evidence="7 8" id="KW-0472">Membrane</keyword>
<evidence type="ECO:0000256" key="3">
    <source>
        <dbReference type="ARBA" id="ARBA00022475"/>
    </source>
</evidence>
<keyword evidence="3" id="KW-1003">Cell membrane</keyword>
<proteinExistence type="inferred from homology"/>
<keyword evidence="6 8" id="KW-1133">Transmembrane helix</keyword>
<feature type="transmembrane region" description="Helical" evidence="8">
    <location>
        <begin position="76"/>
        <end position="96"/>
    </location>
</feature>
<organism evidence="9 10">
    <name type="scientific">Sphingomonas psychrolutea</name>
    <dbReference type="NCBI Taxonomy" id="1259676"/>
    <lineage>
        <taxon>Bacteria</taxon>
        <taxon>Pseudomonadati</taxon>
        <taxon>Pseudomonadota</taxon>
        <taxon>Alphaproteobacteria</taxon>
        <taxon>Sphingomonadales</taxon>
        <taxon>Sphingomonadaceae</taxon>
        <taxon>Sphingomonas</taxon>
    </lineage>
</organism>
<dbReference type="RefSeq" id="WP_188447710.1">
    <property type="nucleotide sequence ID" value="NZ_BMDW01000014.1"/>
</dbReference>
<evidence type="ECO:0000256" key="2">
    <source>
        <dbReference type="ARBA" id="ARBA00007776"/>
    </source>
</evidence>
<evidence type="ECO:0000256" key="1">
    <source>
        <dbReference type="ARBA" id="ARBA00004651"/>
    </source>
</evidence>
<evidence type="ECO:0000313" key="9">
    <source>
        <dbReference type="EMBL" id="GGA52546.1"/>
    </source>
</evidence>
<name>A0ABQ1GYL4_9SPHN</name>
<evidence type="ECO:0008006" key="11">
    <source>
        <dbReference type="Google" id="ProtNLM"/>
    </source>
</evidence>
<keyword evidence="5" id="KW-0133">Cell shape</keyword>
<accession>A0ABQ1GYL4</accession>
<feature type="transmembrane region" description="Helical" evidence="8">
    <location>
        <begin position="108"/>
        <end position="129"/>
    </location>
</feature>
<keyword evidence="10" id="KW-1185">Reference proteome</keyword>
<comment type="caution">
    <text evidence="9">The sequence shown here is derived from an EMBL/GenBank/DDBJ whole genome shotgun (WGS) entry which is preliminary data.</text>
</comment>
<evidence type="ECO:0000256" key="4">
    <source>
        <dbReference type="ARBA" id="ARBA00022692"/>
    </source>
</evidence>